<dbReference type="EMBL" id="JBHUKY010000059">
    <property type="protein sequence ID" value="MFD2413211.1"/>
    <property type="molecule type" value="Genomic_DNA"/>
</dbReference>
<name>A0ABW5FKL3_9BACL</name>
<reference evidence="2" key="1">
    <citation type="journal article" date="2019" name="Int. J. Syst. Evol. Microbiol.">
        <title>The Global Catalogue of Microorganisms (GCM) 10K type strain sequencing project: providing services to taxonomists for standard genome sequencing and annotation.</title>
        <authorList>
            <consortium name="The Broad Institute Genomics Platform"/>
            <consortium name="The Broad Institute Genome Sequencing Center for Infectious Disease"/>
            <person name="Wu L."/>
            <person name="Ma J."/>
        </authorList>
    </citation>
    <scope>NUCLEOTIDE SEQUENCE [LARGE SCALE GENOMIC DNA]</scope>
    <source>
        <strain evidence="2">CCM 8725</strain>
    </source>
</reference>
<dbReference type="RefSeq" id="WP_209994900.1">
    <property type="nucleotide sequence ID" value="NZ_JBHSVQ010000001.1"/>
</dbReference>
<keyword evidence="2" id="KW-1185">Reference proteome</keyword>
<proteinExistence type="predicted"/>
<sequence length="79" mass="8489">MAYQIRYSLDPQTLLSVVSLAGTRQQLVINPRALTRILGGIRPAVLGTWTVTPAQAIDIGFIVPPVETEATAYEHAVSA</sequence>
<evidence type="ECO:0000313" key="2">
    <source>
        <dbReference type="Proteomes" id="UP001597448"/>
    </source>
</evidence>
<protein>
    <submittedName>
        <fullName evidence="1">Uncharacterized protein</fullName>
    </submittedName>
</protein>
<evidence type="ECO:0000313" key="1">
    <source>
        <dbReference type="EMBL" id="MFD2413211.1"/>
    </source>
</evidence>
<comment type="caution">
    <text evidence="1">The sequence shown here is derived from an EMBL/GenBank/DDBJ whole genome shotgun (WGS) entry which is preliminary data.</text>
</comment>
<gene>
    <name evidence="1" type="ORF">ACFSX3_25330</name>
</gene>
<organism evidence="1 2">
    <name type="scientific">Paenibacillus rhizoplanae</name>
    <dbReference type="NCBI Taxonomy" id="1917181"/>
    <lineage>
        <taxon>Bacteria</taxon>
        <taxon>Bacillati</taxon>
        <taxon>Bacillota</taxon>
        <taxon>Bacilli</taxon>
        <taxon>Bacillales</taxon>
        <taxon>Paenibacillaceae</taxon>
        <taxon>Paenibacillus</taxon>
    </lineage>
</organism>
<accession>A0ABW5FKL3</accession>
<dbReference type="Proteomes" id="UP001597448">
    <property type="component" value="Unassembled WGS sequence"/>
</dbReference>